<evidence type="ECO:0000256" key="7">
    <source>
        <dbReference type="SAM" id="Phobius"/>
    </source>
</evidence>
<dbReference type="GO" id="GO:0046839">
    <property type="term" value="P:phospholipid dephosphorylation"/>
    <property type="evidence" value="ECO:0007669"/>
    <property type="project" value="TreeGrafter"/>
</dbReference>
<feature type="transmembrane region" description="Helical" evidence="7">
    <location>
        <begin position="36"/>
        <end position="56"/>
    </location>
</feature>
<evidence type="ECO:0000259" key="8">
    <source>
        <dbReference type="Pfam" id="PF01569"/>
    </source>
</evidence>
<feature type="transmembrane region" description="Helical" evidence="7">
    <location>
        <begin position="86"/>
        <end position="108"/>
    </location>
</feature>
<evidence type="ECO:0000256" key="5">
    <source>
        <dbReference type="ARBA" id="ARBA00023136"/>
    </source>
</evidence>
<evidence type="ECO:0000256" key="1">
    <source>
        <dbReference type="ARBA" id="ARBA00004141"/>
    </source>
</evidence>
<reference evidence="9 10" key="1">
    <citation type="submission" date="2016-12" db="EMBL/GenBank/DDBJ databases">
        <title>The genomes of Aspergillus section Nigri reveals drivers in fungal speciation.</title>
        <authorList>
            <consortium name="DOE Joint Genome Institute"/>
            <person name="Vesth T.C."/>
            <person name="Nybo J."/>
            <person name="Theobald S."/>
            <person name="Brandl J."/>
            <person name="Frisvad J.C."/>
            <person name="Nielsen K.F."/>
            <person name="Lyhne E.K."/>
            <person name="Kogle M.E."/>
            <person name="Kuo A."/>
            <person name="Riley R."/>
            <person name="Clum A."/>
            <person name="Nolan M."/>
            <person name="Lipzen A."/>
            <person name="Salamov A."/>
            <person name="Henrissat B."/>
            <person name="Wiebenga A."/>
            <person name="De Vries R.P."/>
            <person name="Grigoriev I.V."/>
            <person name="Mortensen U.H."/>
            <person name="Andersen M.R."/>
            <person name="Baker S.E."/>
        </authorList>
    </citation>
    <scope>NUCLEOTIDE SEQUENCE [LARGE SCALE GENOMIC DNA]</scope>
    <source>
        <strain evidence="9 10">CBS 117.55</strain>
    </source>
</reference>
<comment type="similarity">
    <text evidence="2">Belongs to the PA-phosphatase related phosphoesterase family.</text>
</comment>
<dbReference type="AlphaFoldDB" id="A0A317W728"/>
<dbReference type="GO" id="GO:0016020">
    <property type="term" value="C:membrane"/>
    <property type="evidence" value="ECO:0007669"/>
    <property type="project" value="UniProtKB-SubCell"/>
</dbReference>
<evidence type="ECO:0000256" key="3">
    <source>
        <dbReference type="ARBA" id="ARBA00022692"/>
    </source>
</evidence>
<protein>
    <submittedName>
        <fullName evidence="9">PAP2 domain protein</fullName>
    </submittedName>
</protein>
<dbReference type="GeneID" id="37068873"/>
<keyword evidence="5 7" id="KW-0472">Membrane</keyword>
<dbReference type="Pfam" id="PF01569">
    <property type="entry name" value="PAP2"/>
    <property type="match status" value="1"/>
</dbReference>
<dbReference type="STRING" id="1448321.A0A317W728"/>
<gene>
    <name evidence="9" type="ORF">BO70DRAFT_396653</name>
</gene>
<feature type="transmembrane region" description="Helical" evidence="7">
    <location>
        <begin position="269"/>
        <end position="287"/>
    </location>
</feature>
<evidence type="ECO:0000256" key="2">
    <source>
        <dbReference type="ARBA" id="ARBA00008816"/>
    </source>
</evidence>
<dbReference type="SUPFAM" id="SSF48317">
    <property type="entry name" value="Acid phosphatase/Vanadium-dependent haloperoxidase"/>
    <property type="match status" value="1"/>
</dbReference>
<accession>A0A317W728</accession>
<feature type="region of interest" description="Disordered" evidence="6">
    <location>
        <begin position="327"/>
        <end position="355"/>
    </location>
</feature>
<dbReference type="InterPro" id="IPR043216">
    <property type="entry name" value="PAP-like"/>
</dbReference>
<keyword evidence="3 7" id="KW-0812">Transmembrane</keyword>
<dbReference type="EMBL" id="MSFL01000013">
    <property type="protein sequence ID" value="PWY81869.1"/>
    <property type="molecule type" value="Genomic_DNA"/>
</dbReference>
<keyword evidence="4 7" id="KW-1133">Transmembrane helix</keyword>
<sequence>MASPSHKPEHSTTSTSTSTATAPRALALAHIPKRLILSYVIDWILIIAIGLTGYGFSHITPSDRPFSLSDASISFPHKDNETVSTAVLAIVSLLAPAAIILLVTVTVIPSSSGSTRARRWRYKLWEWNVGWLGLGISFAGAYMATEGLKDLYGKPRPDLLARCRPDVAHVGAYAVGGLGTRLAGAATMVTWGIFSFAGLGYLSLWLCAKFAIGFPYLDPYRGYGPDGRRSAIPSQGAAPPVHMLIVALVPVAVASFISASRWFDYRHHGFDIIFGSVLGMFFAWIGFRMFQLPVMRGGAGWSWGARSRKHAFFRGIGLPSHLVADTWGTSGDSPEAMEKRARDIDLESARQGPDE</sequence>
<dbReference type="PANTHER" id="PTHR10165">
    <property type="entry name" value="LIPID PHOSPHATE PHOSPHATASE"/>
    <property type="match status" value="1"/>
</dbReference>
<keyword evidence="10" id="KW-1185">Reference proteome</keyword>
<dbReference type="GO" id="GO:0008195">
    <property type="term" value="F:phosphatidate phosphatase activity"/>
    <property type="evidence" value="ECO:0007669"/>
    <property type="project" value="TreeGrafter"/>
</dbReference>
<feature type="transmembrane region" description="Helical" evidence="7">
    <location>
        <begin position="237"/>
        <end position="257"/>
    </location>
</feature>
<evidence type="ECO:0000256" key="6">
    <source>
        <dbReference type="SAM" id="MobiDB-lite"/>
    </source>
</evidence>
<feature type="transmembrane region" description="Helical" evidence="7">
    <location>
        <begin position="191"/>
        <end position="217"/>
    </location>
</feature>
<comment type="subcellular location">
    <subcellularLocation>
        <location evidence="1">Membrane</location>
        <topology evidence="1">Multi-pass membrane protein</topology>
    </subcellularLocation>
</comment>
<dbReference type="GO" id="GO:0006644">
    <property type="term" value="P:phospholipid metabolic process"/>
    <property type="evidence" value="ECO:0007669"/>
    <property type="project" value="InterPro"/>
</dbReference>
<name>A0A317W728_9EURO</name>
<dbReference type="InterPro" id="IPR036938">
    <property type="entry name" value="PAP2/HPO_sf"/>
</dbReference>
<dbReference type="OrthoDB" id="10030083at2759"/>
<dbReference type="PANTHER" id="PTHR10165:SF154">
    <property type="entry name" value="PAP2 DOMAIN PROTEIN (AFU_ORTHOLOGUE AFUA_1G09730)"/>
    <property type="match status" value="1"/>
</dbReference>
<organism evidence="9 10">
    <name type="scientific">Aspergillus heteromorphus CBS 117.55</name>
    <dbReference type="NCBI Taxonomy" id="1448321"/>
    <lineage>
        <taxon>Eukaryota</taxon>
        <taxon>Fungi</taxon>
        <taxon>Dikarya</taxon>
        <taxon>Ascomycota</taxon>
        <taxon>Pezizomycotina</taxon>
        <taxon>Eurotiomycetes</taxon>
        <taxon>Eurotiomycetidae</taxon>
        <taxon>Eurotiales</taxon>
        <taxon>Aspergillaceae</taxon>
        <taxon>Aspergillus</taxon>
        <taxon>Aspergillus subgen. Circumdati</taxon>
    </lineage>
</organism>
<evidence type="ECO:0000256" key="4">
    <source>
        <dbReference type="ARBA" id="ARBA00022989"/>
    </source>
</evidence>
<dbReference type="VEuPathDB" id="FungiDB:BO70DRAFT_396653"/>
<feature type="transmembrane region" description="Helical" evidence="7">
    <location>
        <begin position="129"/>
        <end position="145"/>
    </location>
</feature>
<dbReference type="RefSeq" id="XP_025399134.1">
    <property type="nucleotide sequence ID" value="XM_025546636.1"/>
</dbReference>
<comment type="caution">
    <text evidence="9">The sequence shown here is derived from an EMBL/GenBank/DDBJ whole genome shotgun (WGS) entry which is preliminary data.</text>
</comment>
<dbReference type="Proteomes" id="UP000247233">
    <property type="component" value="Unassembled WGS sequence"/>
</dbReference>
<feature type="compositionally biased region" description="Basic and acidic residues" evidence="6">
    <location>
        <begin position="336"/>
        <end position="355"/>
    </location>
</feature>
<evidence type="ECO:0000313" key="10">
    <source>
        <dbReference type="Proteomes" id="UP000247233"/>
    </source>
</evidence>
<dbReference type="InterPro" id="IPR000326">
    <property type="entry name" value="PAP2/HPO"/>
</dbReference>
<dbReference type="Gene3D" id="1.20.144.10">
    <property type="entry name" value="Phosphatidic acid phosphatase type 2/haloperoxidase"/>
    <property type="match status" value="2"/>
</dbReference>
<proteinExistence type="inferred from homology"/>
<evidence type="ECO:0000313" key="9">
    <source>
        <dbReference type="EMBL" id="PWY81869.1"/>
    </source>
</evidence>
<feature type="domain" description="Phosphatidic acid phosphatase type 2/haloperoxidase" evidence="8">
    <location>
        <begin position="132"/>
        <end position="291"/>
    </location>
</feature>